<protein>
    <submittedName>
        <fullName evidence="2">Uncharacterized protein</fullName>
    </submittedName>
</protein>
<feature type="compositionally biased region" description="Basic and acidic residues" evidence="1">
    <location>
        <begin position="171"/>
        <end position="182"/>
    </location>
</feature>
<evidence type="ECO:0000256" key="1">
    <source>
        <dbReference type="SAM" id="MobiDB-lite"/>
    </source>
</evidence>
<feature type="region of interest" description="Disordered" evidence="1">
    <location>
        <begin position="107"/>
        <end position="126"/>
    </location>
</feature>
<accession>A0A7J6VWN0</accession>
<gene>
    <name evidence="2" type="ORF">FRX31_021395</name>
</gene>
<proteinExistence type="predicted"/>
<feature type="region of interest" description="Disordered" evidence="1">
    <location>
        <begin position="134"/>
        <end position="184"/>
    </location>
</feature>
<feature type="compositionally biased region" description="Basic and acidic residues" evidence="1">
    <location>
        <begin position="234"/>
        <end position="249"/>
    </location>
</feature>
<evidence type="ECO:0000313" key="2">
    <source>
        <dbReference type="EMBL" id="KAF5189018.1"/>
    </source>
</evidence>
<reference evidence="2 3" key="1">
    <citation type="submission" date="2020-06" db="EMBL/GenBank/DDBJ databases">
        <title>Transcriptomic and genomic resources for Thalictrum thalictroides and T. hernandezii: Facilitating candidate gene discovery in an emerging model plant lineage.</title>
        <authorList>
            <person name="Arias T."/>
            <person name="Riano-Pachon D.M."/>
            <person name="Di Stilio V.S."/>
        </authorList>
    </citation>
    <scope>NUCLEOTIDE SEQUENCE [LARGE SCALE GENOMIC DNA]</scope>
    <source>
        <strain evidence="3">cv. WT478/WT964</strain>
        <tissue evidence="2">Leaves</tissue>
    </source>
</reference>
<evidence type="ECO:0000313" key="3">
    <source>
        <dbReference type="Proteomes" id="UP000554482"/>
    </source>
</evidence>
<name>A0A7J6VWN0_THATH</name>
<comment type="caution">
    <text evidence="2">The sequence shown here is derived from an EMBL/GenBank/DDBJ whole genome shotgun (WGS) entry which is preliminary data.</text>
</comment>
<dbReference type="EMBL" id="JABWDY010026067">
    <property type="protein sequence ID" value="KAF5189018.1"/>
    <property type="molecule type" value="Genomic_DNA"/>
</dbReference>
<sequence length="277" mass="30252">MQSVGGGNLNLKLIRVSGSNTYTEGKRSSLESQIPHGNRSDAGKLNSIGNLSENEEEVALLEAEIIRKYGEGSLEKLRRSKARFSNPNLDCNTVSLQNMEAVIKEKPFSEQHASSESGEKELGFPIQEVDCVNNNEGETQPEKENEQPDVEDRENGWQSPSKHKARMQSIEGKEITKNKEQEASSMGRFEALMEMSGDDSMTITTKGGGAKDNTGGSKLKQPESIRVGEGNGVELRRKPGTDLLEGSHREGRKKPGSGTKHQVAASTPTLNSKKVTR</sequence>
<keyword evidence="3" id="KW-1185">Reference proteome</keyword>
<feature type="compositionally biased region" description="Polar residues" evidence="1">
    <location>
        <begin position="264"/>
        <end position="277"/>
    </location>
</feature>
<feature type="region of interest" description="Disordered" evidence="1">
    <location>
        <begin position="22"/>
        <end position="47"/>
    </location>
</feature>
<dbReference type="Proteomes" id="UP000554482">
    <property type="component" value="Unassembled WGS sequence"/>
</dbReference>
<organism evidence="2 3">
    <name type="scientific">Thalictrum thalictroides</name>
    <name type="common">Rue-anemone</name>
    <name type="synonym">Anemone thalictroides</name>
    <dbReference type="NCBI Taxonomy" id="46969"/>
    <lineage>
        <taxon>Eukaryota</taxon>
        <taxon>Viridiplantae</taxon>
        <taxon>Streptophyta</taxon>
        <taxon>Embryophyta</taxon>
        <taxon>Tracheophyta</taxon>
        <taxon>Spermatophyta</taxon>
        <taxon>Magnoliopsida</taxon>
        <taxon>Ranunculales</taxon>
        <taxon>Ranunculaceae</taxon>
        <taxon>Thalictroideae</taxon>
        <taxon>Thalictrum</taxon>
    </lineage>
</organism>
<dbReference type="AlphaFoldDB" id="A0A7J6VWN0"/>
<feature type="region of interest" description="Disordered" evidence="1">
    <location>
        <begin position="199"/>
        <end position="277"/>
    </location>
</feature>